<comment type="similarity">
    <text evidence="1">Belongs to the helicase family. RecQ subfamily.</text>
</comment>
<dbReference type="InterPro" id="IPR014001">
    <property type="entry name" value="Helicase_ATP-bd"/>
</dbReference>
<gene>
    <name evidence="12" type="ORF">PACLA_8A064893</name>
</gene>
<keyword evidence="5" id="KW-0067">ATP-binding</keyword>
<dbReference type="Pfam" id="PF00270">
    <property type="entry name" value="DEAD"/>
    <property type="match status" value="1"/>
</dbReference>
<keyword evidence="4" id="KW-0347">Helicase</keyword>
<dbReference type="GO" id="GO:0005694">
    <property type="term" value="C:chromosome"/>
    <property type="evidence" value="ECO:0007669"/>
    <property type="project" value="TreeGrafter"/>
</dbReference>
<evidence type="ECO:0000256" key="2">
    <source>
        <dbReference type="ARBA" id="ARBA00022741"/>
    </source>
</evidence>
<dbReference type="OrthoDB" id="6108236at2759"/>
<keyword evidence="3" id="KW-0378">Hydrolase</keyword>
<dbReference type="Gene3D" id="3.40.50.300">
    <property type="entry name" value="P-loop containing nucleotide triphosphate hydrolases"/>
    <property type="match status" value="2"/>
</dbReference>
<dbReference type="GO" id="GO:0005524">
    <property type="term" value="F:ATP binding"/>
    <property type="evidence" value="ECO:0007669"/>
    <property type="project" value="UniProtKB-KW"/>
</dbReference>
<protein>
    <recommendedName>
        <fullName evidence="10">DNA 3'-5' helicase</fullName>
        <ecNumber evidence="10">5.6.2.4</ecNumber>
    </recommendedName>
    <alternativeName>
        <fullName evidence="11">DNA 3'-5' helicase BLM</fullName>
    </alternativeName>
</protein>
<dbReference type="NCBIfam" id="TIGR00614">
    <property type="entry name" value="recQ_fam"/>
    <property type="match status" value="1"/>
</dbReference>
<dbReference type="InterPro" id="IPR011545">
    <property type="entry name" value="DEAD/DEAH_box_helicase_dom"/>
</dbReference>
<sequence>MSGKSAQMSYYGFMGRDVLTILPTGARKSLIFQSFPIVFDVMHSSQSPSICLVISPLSSLMQDQVMYLNSVGIKAAFIGDDQTDEEIKWHVETGYYQLVYGSPEAFLASSRWRKMLTGDVYRDIVCLVAVDEAHCIQHWGYAVKKGEQAFRKWFSRINEMRSLLKKIPILALTATATLATKNKIVRALEMDTCEVINQSPNRKNIVYSVQAVTGGAHQTFGPIIKELREKTVSFERIIIYCQTIKICSHIYGVFKEEMGEDMYVSTGDITSGMVEMYHSRIDELNRDNIVKDFSIPNGHIRVLIATIAYGMGINCQGVKSIVHYGPSRNVEAYLQESGRAGRDSSDMCKAVILYSNVMLKYCDEPMTEYARNTNSQWQEQSRDSDHVYGKSVLKDALNKV</sequence>
<dbReference type="Pfam" id="PF00271">
    <property type="entry name" value="Helicase_C"/>
    <property type="match status" value="1"/>
</dbReference>
<dbReference type="Proteomes" id="UP001152795">
    <property type="component" value="Unassembled WGS sequence"/>
</dbReference>
<dbReference type="PROSITE" id="PS51192">
    <property type="entry name" value="HELICASE_ATP_BIND_1"/>
    <property type="match status" value="1"/>
</dbReference>
<dbReference type="EC" id="5.6.2.4" evidence="10"/>
<evidence type="ECO:0000256" key="6">
    <source>
        <dbReference type="ARBA" id="ARBA00023125"/>
    </source>
</evidence>
<evidence type="ECO:0000256" key="5">
    <source>
        <dbReference type="ARBA" id="ARBA00022840"/>
    </source>
</evidence>
<dbReference type="SMART" id="SM00490">
    <property type="entry name" value="HELICc"/>
    <property type="match status" value="1"/>
</dbReference>
<proteinExistence type="inferred from homology"/>
<evidence type="ECO:0000256" key="11">
    <source>
        <dbReference type="ARBA" id="ARBA00044542"/>
    </source>
</evidence>
<evidence type="ECO:0000256" key="3">
    <source>
        <dbReference type="ARBA" id="ARBA00022801"/>
    </source>
</evidence>
<dbReference type="GO" id="GO:0005737">
    <property type="term" value="C:cytoplasm"/>
    <property type="evidence" value="ECO:0007669"/>
    <property type="project" value="TreeGrafter"/>
</dbReference>
<dbReference type="EMBL" id="CACRXK020006153">
    <property type="protein sequence ID" value="CAB4008538.1"/>
    <property type="molecule type" value="Genomic_DNA"/>
</dbReference>
<dbReference type="GO" id="GO:0009378">
    <property type="term" value="F:four-way junction helicase activity"/>
    <property type="evidence" value="ECO:0007669"/>
    <property type="project" value="TreeGrafter"/>
</dbReference>
<evidence type="ECO:0000313" key="13">
    <source>
        <dbReference type="Proteomes" id="UP001152795"/>
    </source>
</evidence>
<evidence type="ECO:0000313" key="12">
    <source>
        <dbReference type="EMBL" id="CAB4008538.1"/>
    </source>
</evidence>
<evidence type="ECO:0000256" key="7">
    <source>
        <dbReference type="ARBA" id="ARBA00023235"/>
    </source>
</evidence>
<dbReference type="SMART" id="SM00487">
    <property type="entry name" value="DEXDc"/>
    <property type="match status" value="1"/>
</dbReference>
<evidence type="ECO:0000256" key="10">
    <source>
        <dbReference type="ARBA" id="ARBA00034808"/>
    </source>
</evidence>
<dbReference type="GO" id="GO:0043138">
    <property type="term" value="F:3'-5' DNA helicase activity"/>
    <property type="evidence" value="ECO:0007669"/>
    <property type="project" value="UniProtKB-EC"/>
</dbReference>
<dbReference type="InterPro" id="IPR004589">
    <property type="entry name" value="DNA_helicase_ATP-dep_RecQ"/>
</dbReference>
<keyword evidence="2" id="KW-0547">Nucleotide-binding</keyword>
<evidence type="ECO:0000256" key="9">
    <source>
        <dbReference type="ARBA" id="ARBA00034617"/>
    </source>
</evidence>
<accession>A0A6S7J6K9</accession>
<dbReference type="AlphaFoldDB" id="A0A6S7J6K9"/>
<dbReference type="PROSITE" id="PS51194">
    <property type="entry name" value="HELICASE_CTER"/>
    <property type="match status" value="1"/>
</dbReference>
<dbReference type="SUPFAM" id="SSF52540">
    <property type="entry name" value="P-loop containing nucleoside triphosphate hydrolases"/>
    <property type="match status" value="1"/>
</dbReference>
<evidence type="ECO:0000256" key="8">
    <source>
        <dbReference type="ARBA" id="ARBA00023242"/>
    </source>
</evidence>
<keyword evidence="7" id="KW-0413">Isomerase</keyword>
<dbReference type="PANTHER" id="PTHR13710">
    <property type="entry name" value="DNA HELICASE RECQ FAMILY MEMBER"/>
    <property type="match status" value="1"/>
</dbReference>
<comment type="catalytic activity">
    <reaction evidence="9">
        <text>Couples ATP hydrolysis with the unwinding of duplex DNA by translocating in the 3'-5' direction.</text>
        <dbReference type="EC" id="5.6.2.4"/>
    </reaction>
</comment>
<keyword evidence="8" id="KW-0539">Nucleus</keyword>
<dbReference type="PANTHER" id="PTHR13710:SF153">
    <property type="entry name" value="RECQ-LIKE DNA HELICASE BLM"/>
    <property type="match status" value="1"/>
</dbReference>
<feature type="non-terminal residue" evidence="12">
    <location>
        <position position="1"/>
    </location>
</feature>
<evidence type="ECO:0000256" key="1">
    <source>
        <dbReference type="ARBA" id="ARBA00005446"/>
    </source>
</evidence>
<comment type="caution">
    <text evidence="12">The sequence shown here is derived from an EMBL/GenBank/DDBJ whole genome shotgun (WGS) entry which is preliminary data.</text>
</comment>
<dbReference type="GO" id="GO:0003677">
    <property type="term" value="F:DNA binding"/>
    <property type="evidence" value="ECO:0007669"/>
    <property type="project" value="UniProtKB-KW"/>
</dbReference>
<reference evidence="12" key="1">
    <citation type="submission" date="2020-04" db="EMBL/GenBank/DDBJ databases">
        <authorList>
            <person name="Alioto T."/>
            <person name="Alioto T."/>
            <person name="Gomez Garrido J."/>
        </authorList>
    </citation>
    <scope>NUCLEOTIDE SEQUENCE</scope>
    <source>
        <strain evidence="12">A484AB</strain>
    </source>
</reference>
<keyword evidence="6" id="KW-0238">DNA-binding</keyword>
<organism evidence="12 13">
    <name type="scientific">Paramuricea clavata</name>
    <name type="common">Red gorgonian</name>
    <name type="synonym">Violescent sea-whip</name>
    <dbReference type="NCBI Taxonomy" id="317549"/>
    <lineage>
        <taxon>Eukaryota</taxon>
        <taxon>Metazoa</taxon>
        <taxon>Cnidaria</taxon>
        <taxon>Anthozoa</taxon>
        <taxon>Octocorallia</taxon>
        <taxon>Malacalcyonacea</taxon>
        <taxon>Plexauridae</taxon>
        <taxon>Paramuricea</taxon>
    </lineage>
</organism>
<dbReference type="InterPro" id="IPR001650">
    <property type="entry name" value="Helicase_C-like"/>
</dbReference>
<dbReference type="GO" id="GO:0016787">
    <property type="term" value="F:hydrolase activity"/>
    <property type="evidence" value="ECO:0007669"/>
    <property type="project" value="UniProtKB-KW"/>
</dbReference>
<name>A0A6S7J6K9_PARCT</name>
<dbReference type="GO" id="GO:0005634">
    <property type="term" value="C:nucleus"/>
    <property type="evidence" value="ECO:0007669"/>
    <property type="project" value="TreeGrafter"/>
</dbReference>
<keyword evidence="13" id="KW-1185">Reference proteome</keyword>
<evidence type="ECO:0000256" key="4">
    <source>
        <dbReference type="ARBA" id="ARBA00022806"/>
    </source>
</evidence>
<dbReference type="GO" id="GO:0000724">
    <property type="term" value="P:double-strand break repair via homologous recombination"/>
    <property type="evidence" value="ECO:0007669"/>
    <property type="project" value="TreeGrafter"/>
</dbReference>
<dbReference type="InterPro" id="IPR027417">
    <property type="entry name" value="P-loop_NTPase"/>
</dbReference>